<reference evidence="2" key="1">
    <citation type="journal article" date="2019" name="Int. J. Syst. Evol. Microbiol.">
        <title>The Global Catalogue of Microorganisms (GCM) 10K type strain sequencing project: providing services to taxonomists for standard genome sequencing and annotation.</title>
        <authorList>
            <consortium name="The Broad Institute Genomics Platform"/>
            <consortium name="The Broad Institute Genome Sequencing Center for Infectious Disease"/>
            <person name="Wu L."/>
            <person name="Ma J."/>
        </authorList>
    </citation>
    <scope>NUCLEOTIDE SEQUENCE [LARGE SCALE GENOMIC DNA]</scope>
    <source>
        <strain evidence="2">NBRC 108755</strain>
    </source>
</reference>
<evidence type="ECO:0000313" key="2">
    <source>
        <dbReference type="Proteomes" id="UP001157069"/>
    </source>
</evidence>
<sequence>MAGIRPAVRSSETRDAETVGITHLRRTVTELVARSELISDAVADGRLAVVGANYKLLEGVVVPSIVIGDIGAEV</sequence>
<name>A0ABQ6JTZ0_9MICO</name>
<protein>
    <recommendedName>
        <fullName evidence="3">Carbonic anhydrase</fullName>
    </recommendedName>
</protein>
<accession>A0ABQ6JTZ0</accession>
<evidence type="ECO:0008006" key="3">
    <source>
        <dbReference type="Google" id="ProtNLM"/>
    </source>
</evidence>
<dbReference type="Proteomes" id="UP001157069">
    <property type="component" value="Unassembled WGS sequence"/>
</dbReference>
<organism evidence="1 2">
    <name type="scientific">Homoserinibacter gongjuensis</name>
    <dbReference type="NCBI Taxonomy" id="1162968"/>
    <lineage>
        <taxon>Bacteria</taxon>
        <taxon>Bacillati</taxon>
        <taxon>Actinomycetota</taxon>
        <taxon>Actinomycetes</taxon>
        <taxon>Micrococcales</taxon>
        <taxon>Microbacteriaceae</taxon>
        <taxon>Homoserinibacter</taxon>
    </lineage>
</organism>
<comment type="caution">
    <text evidence="1">The sequence shown here is derived from an EMBL/GenBank/DDBJ whole genome shotgun (WGS) entry which is preliminary data.</text>
</comment>
<dbReference type="EMBL" id="BSVA01000001">
    <property type="protein sequence ID" value="GMA91643.1"/>
    <property type="molecule type" value="Genomic_DNA"/>
</dbReference>
<keyword evidence="2" id="KW-1185">Reference proteome</keyword>
<proteinExistence type="predicted"/>
<gene>
    <name evidence="1" type="ORF">GCM10025869_21720</name>
</gene>
<evidence type="ECO:0000313" key="1">
    <source>
        <dbReference type="EMBL" id="GMA91643.1"/>
    </source>
</evidence>